<keyword evidence="2" id="KW-1185">Reference proteome</keyword>
<dbReference type="Proteomes" id="UP001549145">
    <property type="component" value="Unassembled WGS sequence"/>
</dbReference>
<comment type="caution">
    <text evidence="1">The sequence shown here is derived from an EMBL/GenBank/DDBJ whole genome shotgun (WGS) entry which is preliminary data.</text>
</comment>
<dbReference type="InterPro" id="IPR050194">
    <property type="entry name" value="Glycosyltransferase_grp1"/>
</dbReference>
<dbReference type="PANTHER" id="PTHR45947">
    <property type="entry name" value="SULFOQUINOVOSYL TRANSFERASE SQD2"/>
    <property type="match status" value="1"/>
</dbReference>
<proteinExistence type="predicted"/>
<sequence>MKVALLTNIVTPYTHRLFERMGQSLGGDLSVFACSETEPERHWTVAPARYYRRAALGGLRLHRSYVSHIYLNPGIVPALLGTRYDVVVLSDFSPTMMMACAAARARRIPVIISTDGQPETDPGRHSRIHRLARRAIVPLCAAGVGASRGSLALLQSYGLAPEASFLSPIAPGWDFVGSPPSFDARPFDLLFCGHLDDDRKGALFFADVVDGLVARGRRPTVRVAGDGPLREALAERLRTAGVEARFDGFLSQETLAEAYASAKVFLFPSRGDPWGLVANEAIQCGTPVIASVHAQSGLELVGPSGTGQVLPLVVADWTAATERYLDDRAAWQDAHAAAVAATRTFSIDAMTNGFMASFDYVTAGSGGTPSGALGASLGRAE</sequence>
<evidence type="ECO:0000313" key="2">
    <source>
        <dbReference type="Proteomes" id="UP001549145"/>
    </source>
</evidence>
<organism evidence="1 2">
    <name type="scientific">Methylobacterium goesingense</name>
    <dbReference type="NCBI Taxonomy" id="243690"/>
    <lineage>
        <taxon>Bacteria</taxon>
        <taxon>Pseudomonadati</taxon>
        <taxon>Pseudomonadota</taxon>
        <taxon>Alphaproteobacteria</taxon>
        <taxon>Hyphomicrobiales</taxon>
        <taxon>Methylobacteriaceae</taxon>
        <taxon>Methylobacterium</taxon>
    </lineage>
</organism>
<dbReference type="Pfam" id="PF13692">
    <property type="entry name" value="Glyco_trans_1_4"/>
    <property type="match status" value="1"/>
</dbReference>
<accession>A0ABV2LC92</accession>
<gene>
    <name evidence="1" type="ORF">ABID43_005034</name>
</gene>
<dbReference type="CDD" id="cd03801">
    <property type="entry name" value="GT4_PimA-like"/>
    <property type="match status" value="1"/>
</dbReference>
<reference evidence="1 2" key="1">
    <citation type="submission" date="2024-06" db="EMBL/GenBank/DDBJ databases">
        <title>Genomic Encyclopedia of Type Strains, Phase IV (KMG-IV): sequencing the most valuable type-strain genomes for metagenomic binning, comparative biology and taxonomic classification.</title>
        <authorList>
            <person name="Goeker M."/>
        </authorList>
    </citation>
    <scope>NUCLEOTIDE SEQUENCE [LARGE SCALE GENOMIC DNA]</scope>
    <source>
        <strain evidence="1 2">DSM 21331</strain>
    </source>
</reference>
<dbReference type="EMBL" id="JBEPMM010000029">
    <property type="protein sequence ID" value="MET3695466.1"/>
    <property type="molecule type" value="Genomic_DNA"/>
</dbReference>
<dbReference type="Gene3D" id="3.40.50.2000">
    <property type="entry name" value="Glycogen Phosphorylase B"/>
    <property type="match status" value="2"/>
</dbReference>
<name>A0ABV2LC92_9HYPH</name>
<dbReference type="RefSeq" id="WP_238281574.1">
    <property type="nucleotide sequence ID" value="NZ_BPQL01000128.1"/>
</dbReference>
<evidence type="ECO:0000313" key="1">
    <source>
        <dbReference type="EMBL" id="MET3695466.1"/>
    </source>
</evidence>
<dbReference type="SUPFAM" id="SSF53756">
    <property type="entry name" value="UDP-Glycosyltransferase/glycogen phosphorylase"/>
    <property type="match status" value="1"/>
</dbReference>
<protein>
    <submittedName>
        <fullName evidence="1">Glycosyltransferase involved in cell wall biosynthesis</fullName>
    </submittedName>
</protein>
<dbReference type="PANTHER" id="PTHR45947:SF3">
    <property type="entry name" value="SULFOQUINOVOSYL TRANSFERASE SQD2"/>
    <property type="match status" value="1"/>
</dbReference>